<feature type="transmembrane region" description="Helical" evidence="7">
    <location>
        <begin position="150"/>
        <end position="169"/>
    </location>
</feature>
<dbReference type="RefSeq" id="WP_058272863.1">
    <property type="nucleotide sequence ID" value="NZ_CANLTD010000004.1"/>
</dbReference>
<comment type="similarity">
    <text evidence="2">Belongs to the drug/metabolite transporter (DMT) superfamily. 10 TMS drug/metabolite exporter (DME) (TC 2.A.7.3) family.</text>
</comment>
<dbReference type="PANTHER" id="PTHR22911">
    <property type="entry name" value="ACYL-MALONYL CONDENSING ENZYME-RELATED"/>
    <property type="match status" value="1"/>
</dbReference>
<feature type="transmembrane region" description="Helical" evidence="7">
    <location>
        <begin position="263"/>
        <end position="281"/>
    </location>
</feature>
<feature type="transmembrane region" description="Helical" evidence="7">
    <location>
        <begin position="71"/>
        <end position="93"/>
    </location>
</feature>
<evidence type="ECO:0000256" key="1">
    <source>
        <dbReference type="ARBA" id="ARBA00004141"/>
    </source>
</evidence>
<evidence type="ECO:0000256" key="2">
    <source>
        <dbReference type="ARBA" id="ARBA00009853"/>
    </source>
</evidence>
<protein>
    <submittedName>
        <fullName evidence="9">Carboxylate/amino acid/amine transporter</fullName>
    </submittedName>
</protein>
<organism evidence="9 10">
    <name type="scientific">Ruegeria atlantica</name>
    <dbReference type="NCBI Taxonomy" id="81569"/>
    <lineage>
        <taxon>Bacteria</taxon>
        <taxon>Pseudomonadati</taxon>
        <taxon>Pseudomonadota</taxon>
        <taxon>Alphaproteobacteria</taxon>
        <taxon>Rhodobacterales</taxon>
        <taxon>Roseobacteraceae</taxon>
        <taxon>Ruegeria</taxon>
    </lineage>
</organism>
<feature type="transmembrane region" description="Helical" evidence="7">
    <location>
        <begin position="99"/>
        <end position="119"/>
    </location>
</feature>
<dbReference type="PANTHER" id="PTHR22911:SF6">
    <property type="entry name" value="SOLUTE CARRIER FAMILY 35 MEMBER G1"/>
    <property type="match status" value="1"/>
</dbReference>
<dbReference type="Proteomes" id="UP000050786">
    <property type="component" value="Unassembled WGS sequence"/>
</dbReference>
<dbReference type="InterPro" id="IPR037185">
    <property type="entry name" value="EmrE-like"/>
</dbReference>
<evidence type="ECO:0000256" key="7">
    <source>
        <dbReference type="SAM" id="Phobius"/>
    </source>
</evidence>
<keyword evidence="5 7" id="KW-0472">Membrane</keyword>
<feature type="region of interest" description="Disordered" evidence="6">
    <location>
        <begin position="292"/>
        <end position="312"/>
    </location>
</feature>
<keyword evidence="3 7" id="KW-0812">Transmembrane</keyword>
<dbReference type="Pfam" id="PF00892">
    <property type="entry name" value="EamA"/>
    <property type="match status" value="2"/>
</dbReference>
<proteinExistence type="inferred from homology"/>
<comment type="subcellular location">
    <subcellularLocation>
        <location evidence="1">Membrane</location>
        <topology evidence="1">Multi-pass membrane protein</topology>
    </subcellularLocation>
</comment>
<keyword evidence="4 7" id="KW-1133">Transmembrane helix</keyword>
<feature type="transmembrane region" description="Helical" evidence="7">
    <location>
        <begin position="126"/>
        <end position="144"/>
    </location>
</feature>
<evidence type="ECO:0000256" key="3">
    <source>
        <dbReference type="ARBA" id="ARBA00022692"/>
    </source>
</evidence>
<dbReference type="GO" id="GO:0016020">
    <property type="term" value="C:membrane"/>
    <property type="evidence" value="ECO:0007669"/>
    <property type="project" value="UniProtKB-SubCell"/>
</dbReference>
<feature type="transmembrane region" description="Helical" evidence="7">
    <location>
        <begin position="206"/>
        <end position="230"/>
    </location>
</feature>
<gene>
    <name evidence="9" type="ORF">RUM4293_01687</name>
</gene>
<dbReference type="EMBL" id="CYPS01000028">
    <property type="protein sequence ID" value="CUH42798.1"/>
    <property type="molecule type" value="Genomic_DNA"/>
</dbReference>
<evidence type="ECO:0000256" key="4">
    <source>
        <dbReference type="ARBA" id="ARBA00022989"/>
    </source>
</evidence>
<name>A0A0P1E375_9RHOB</name>
<evidence type="ECO:0000256" key="5">
    <source>
        <dbReference type="ARBA" id="ARBA00023136"/>
    </source>
</evidence>
<dbReference type="SUPFAM" id="SSF103481">
    <property type="entry name" value="Multidrug resistance efflux transporter EmrE"/>
    <property type="match status" value="2"/>
</dbReference>
<feature type="domain" description="EamA" evidence="8">
    <location>
        <begin position="150"/>
        <end position="277"/>
    </location>
</feature>
<dbReference type="InterPro" id="IPR000620">
    <property type="entry name" value="EamA_dom"/>
</dbReference>
<accession>A0A0P1E375</accession>
<evidence type="ECO:0000313" key="10">
    <source>
        <dbReference type="Proteomes" id="UP000050786"/>
    </source>
</evidence>
<feature type="transmembrane region" description="Helical" evidence="7">
    <location>
        <begin position="181"/>
        <end position="200"/>
    </location>
</feature>
<feature type="transmembrane region" description="Helical" evidence="7">
    <location>
        <begin position="237"/>
        <end position="257"/>
    </location>
</feature>
<dbReference type="AlphaFoldDB" id="A0A0P1E375"/>
<feature type="domain" description="EamA" evidence="8">
    <location>
        <begin position="9"/>
        <end position="141"/>
    </location>
</feature>
<evidence type="ECO:0000256" key="6">
    <source>
        <dbReference type="SAM" id="MobiDB-lite"/>
    </source>
</evidence>
<sequence length="312" mass="33437">MSTQNSTLRGLGYAFLGFAVFASHDALIKALGGVYSVMQIIFFATLFSFVPMAVTILTDRTTGNFLPRHPWLVLLRSGLMVTAMSCAFYSFSVLPLAEVYSLLFSFPLIVTVLSIPILGEVVRAQRWAAVGVGLIGVLIVLRPGATDITLGHLAALTAAFCSAFASVLVRKIGNEERSAVLILYPMLLAIAVMSLAQPAVYQPPSLLHLAMMALVGVFSVIAQHLIILAYRAAPAGVIAPSQYSQIIWATIFGMAFFGERPDVWVAVGASVIIASGVYVVWRESRTNTTSANTPVLRVRSPRSDTGASRPGE</sequence>
<feature type="transmembrane region" description="Helical" evidence="7">
    <location>
        <begin position="40"/>
        <end position="59"/>
    </location>
</feature>
<evidence type="ECO:0000259" key="8">
    <source>
        <dbReference type="Pfam" id="PF00892"/>
    </source>
</evidence>
<keyword evidence="10" id="KW-1185">Reference proteome</keyword>
<evidence type="ECO:0000313" key="9">
    <source>
        <dbReference type="EMBL" id="CUH42798.1"/>
    </source>
</evidence>
<reference evidence="10" key="1">
    <citation type="submission" date="2015-09" db="EMBL/GenBank/DDBJ databases">
        <authorList>
            <person name="Rodrigo-Torres L."/>
            <person name="Arahal D.R."/>
        </authorList>
    </citation>
    <scope>NUCLEOTIDE SEQUENCE [LARGE SCALE GENOMIC DNA]</scope>
    <source>
        <strain evidence="10">CECT 4293</strain>
    </source>
</reference>